<keyword evidence="7 14" id="KW-0255">Endonuclease</keyword>
<name>A0A158QIX5_RODNA</name>
<evidence type="ECO:0000256" key="2">
    <source>
        <dbReference type="ARBA" id="ARBA00009262"/>
    </source>
</evidence>
<dbReference type="Pfam" id="PF18716">
    <property type="entry name" value="VATC"/>
    <property type="match status" value="1"/>
</dbReference>
<dbReference type="InterPro" id="IPR041175">
    <property type="entry name" value="VLRF1/Vms1"/>
</dbReference>
<dbReference type="Pfam" id="PF18826">
    <property type="entry name" value="bVLRF1"/>
    <property type="match status" value="1"/>
</dbReference>
<dbReference type="PROSITE" id="PS52044">
    <property type="entry name" value="VLRF1"/>
    <property type="match status" value="1"/>
</dbReference>
<evidence type="ECO:0000256" key="6">
    <source>
        <dbReference type="ARBA" id="ARBA00022737"/>
    </source>
</evidence>
<feature type="compositionally biased region" description="Basic residues" evidence="15">
    <location>
        <begin position="515"/>
        <end position="528"/>
    </location>
</feature>
<feature type="compositionally biased region" description="Acidic residues" evidence="15">
    <location>
        <begin position="160"/>
        <end position="175"/>
    </location>
</feature>
<dbReference type="InterPro" id="IPR041540">
    <property type="entry name" value="VATC"/>
</dbReference>
<evidence type="ECO:0000256" key="15">
    <source>
        <dbReference type="SAM" id="MobiDB-lite"/>
    </source>
</evidence>
<dbReference type="STRING" id="102285.A0A158QIX5"/>
<keyword evidence="11 13" id="KW-0040">ANK repeat</keyword>
<evidence type="ECO:0000313" key="17">
    <source>
        <dbReference type="WBParaSite" id="HNAJ_0001043201-mRNA-1"/>
    </source>
</evidence>
<dbReference type="AlphaFoldDB" id="A0A158QIX5"/>
<dbReference type="InterPro" id="IPR036770">
    <property type="entry name" value="Ankyrin_rpt-contain_sf"/>
</dbReference>
<dbReference type="GO" id="GO:0008270">
    <property type="term" value="F:zinc ion binding"/>
    <property type="evidence" value="ECO:0007669"/>
    <property type="project" value="UniProtKB-KW"/>
</dbReference>
<comment type="subcellular location">
    <subcellularLocation>
        <location evidence="1">Cytoplasm</location>
    </subcellularLocation>
</comment>
<accession>A0A158QIX5</accession>
<dbReference type="GO" id="GO:0036503">
    <property type="term" value="P:ERAD pathway"/>
    <property type="evidence" value="ECO:0007669"/>
    <property type="project" value="TreeGrafter"/>
</dbReference>
<evidence type="ECO:0000256" key="7">
    <source>
        <dbReference type="ARBA" id="ARBA00022759"/>
    </source>
</evidence>
<evidence type="ECO:0000256" key="9">
    <source>
        <dbReference type="ARBA" id="ARBA00022801"/>
    </source>
</evidence>
<feature type="region of interest" description="Disordered" evidence="15">
    <location>
        <begin position="156"/>
        <end position="184"/>
    </location>
</feature>
<evidence type="ECO:0000259" key="16">
    <source>
        <dbReference type="PROSITE" id="PS52044"/>
    </source>
</evidence>
<dbReference type="PROSITE" id="PS00028">
    <property type="entry name" value="ZINC_FINGER_C2H2_1"/>
    <property type="match status" value="1"/>
</dbReference>
<proteinExistence type="inferred from homology"/>
<feature type="compositionally biased region" description="Basic and acidic residues" evidence="15">
    <location>
        <begin position="738"/>
        <end position="762"/>
    </location>
</feature>
<evidence type="ECO:0000256" key="11">
    <source>
        <dbReference type="ARBA" id="ARBA00023043"/>
    </source>
</evidence>
<feature type="region of interest" description="Disordered" evidence="15">
    <location>
        <begin position="476"/>
        <end position="555"/>
    </location>
</feature>
<evidence type="ECO:0000256" key="14">
    <source>
        <dbReference type="PROSITE-ProRule" id="PRU01389"/>
    </source>
</evidence>
<keyword evidence="12" id="KW-0175">Coiled coil</keyword>
<dbReference type="InterPro" id="IPR047139">
    <property type="entry name" value="ANKZ1/VMS1"/>
</dbReference>
<keyword evidence="10" id="KW-0862">Zinc</keyword>
<evidence type="ECO:0000256" key="1">
    <source>
        <dbReference type="ARBA" id="ARBA00004496"/>
    </source>
</evidence>
<sequence>LASTNLIPSSHCLFSYERDEKKTNSAKHKSTKRKTDFYNHSSLSEPKILAKMNGLLPRDNGCTCDKISYFNRKCSVEYLTGIMSACSTLPTEPAPVIPNPENPKVAYATSMKTFTCICCKLTFDNNEEQKAHFKSDEHAALVSKNVRRPESGGWLYETWNETDSDSSSESSESENEEKQDKNSCELKMPGSVKKSVVGSLAMFRNRRQEIIGIHRCLIRSREAPVKYFDDVLKRIDLLRNSRFWAFLLYSGGKFAGAIFDEDRVVVHKTFHRYTVRAKQGGSQTVRDGALGGMSGHKSAGSALRRHGEIAIRSDVANLLHVKWRSYMQACQLILTITARRNHSIFTTPPSCCAPSESPNIIENEGHSSGGESGDKEPILASGPDPQAVEAVGVKMGLVAGDPRLRRLSGGARSISYAHIKELQAEFSKFRVYEPFVDLSLISLSDRRQMEEGVPMVFESKSGRLFYGTLPELLKNTPSSASQKIPKEPSESSNPPQASFIEQPAGAMTAPSTSASRKKRRQRKNRQKRREKDGDQSGSTSDSKFDSDNSNDASTRRADEWMNTASSSKLNQSSPDKVSLNSIYDKYMRQILMATANRDEEDLQQLLTVPNPTLSAARGIEFPRDQETLHSILNSVQVWFGKGLLHTAVELSDDPDILDILLNAGCRLEVKDANGMTAYQLADKIGKRKLTSHLRHLRTEYPDRYDYAKAGLPPLQSPGNPGGSVKRRNQPTALTNEVITRKSDKSSMREKCAAAAEKRASQSQFKEKPQITCNKCSADMTAIEPFSYLNFVFCSPECMRKHRQQQNKR</sequence>
<dbReference type="GO" id="GO:0005737">
    <property type="term" value="C:cytoplasm"/>
    <property type="evidence" value="ECO:0007669"/>
    <property type="project" value="UniProtKB-SubCell"/>
</dbReference>
<feature type="repeat" description="ANK" evidence="13">
    <location>
        <begin position="639"/>
        <end position="672"/>
    </location>
</feature>
<comment type="similarity">
    <text evidence="2 14">Belongs to the ANKZF1/VMS1 family.</text>
</comment>
<dbReference type="PANTHER" id="PTHR16036">
    <property type="entry name" value="ANKYRIN REPEAT AND ZINC FINGER DOMAIN-CONTAINING PROTEIN 1"/>
    <property type="match status" value="1"/>
</dbReference>
<dbReference type="WBParaSite" id="HNAJ_0001043201-mRNA-1">
    <property type="protein sequence ID" value="HNAJ_0001043201-mRNA-1"/>
    <property type="gene ID" value="HNAJ_0001043201"/>
</dbReference>
<feature type="active site" evidence="14">
    <location>
        <position position="283"/>
    </location>
</feature>
<organism evidence="17">
    <name type="scientific">Rodentolepis nana</name>
    <name type="common">Dwarf tapeworm</name>
    <name type="synonym">Hymenolepis nana</name>
    <dbReference type="NCBI Taxonomy" id="102285"/>
    <lineage>
        <taxon>Eukaryota</taxon>
        <taxon>Metazoa</taxon>
        <taxon>Spiralia</taxon>
        <taxon>Lophotrochozoa</taxon>
        <taxon>Platyhelminthes</taxon>
        <taxon>Cestoda</taxon>
        <taxon>Eucestoda</taxon>
        <taxon>Cyclophyllidea</taxon>
        <taxon>Hymenolepididae</taxon>
        <taxon>Rodentolepis</taxon>
    </lineage>
</organism>
<comment type="domain">
    <text evidence="14">The VLRF1 domain mediates binding to the 60S ribosomal subunit.</text>
</comment>
<protein>
    <submittedName>
        <fullName evidence="17">C2H2-type domain-containing protein</fullName>
    </submittedName>
</protein>
<feature type="domain" description="VLRF1" evidence="16">
    <location>
        <begin position="240"/>
        <end position="398"/>
    </location>
</feature>
<dbReference type="Gene3D" id="1.25.40.20">
    <property type="entry name" value="Ankyrin repeat-containing domain"/>
    <property type="match status" value="1"/>
</dbReference>
<keyword evidence="8" id="KW-0863">Zinc-finger</keyword>
<dbReference type="GO" id="GO:0016787">
    <property type="term" value="F:hydrolase activity"/>
    <property type="evidence" value="ECO:0007669"/>
    <property type="project" value="UniProtKB-KW"/>
</dbReference>
<evidence type="ECO:0000256" key="10">
    <source>
        <dbReference type="ARBA" id="ARBA00022833"/>
    </source>
</evidence>
<dbReference type="GO" id="GO:0004519">
    <property type="term" value="F:endonuclease activity"/>
    <property type="evidence" value="ECO:0007669"/>
    <property type="project" value="UniProtKB-KW"/>
</dbReference>
<evidence type="ECO:0000256" key="12">
    <source>
        <dbReference type="ARBA" id="ARBA00023054"/>
    </source>
</evidence>
<evidence type="ECO:0000256" key="3">
    <source>
        <dbReference type="ARBA" id="ARBA00022490"/>
    </source>
</evidence>
<dbReference type="InterPro" id="IPR036236">
    <property type="entry name" value="Znf_C2H2_sf"/>
</dbReference>
<dbReference type="InterPro" id="IPR002110">
    <property type="entry name" value="Ankyrin_rpt"/>
</dbReference>
<evidence type="ECO:0000256" key="8">
    <source>
        <dbReference type="ARBA" id="ARBA00022771"/>
    </source>
</evidence>
<dbReference type="SUPFAM" id="SSF57667">
    <property type="entry name" value="beta-beta-alpha zinc fingers"/>
    <property type="match status" value="1"/>
</dbReference>
<feature type="region of interest" description="Disordered" evidence="15">
    <location>
        <begin position="355"/>
        <end position="377"/>
    </location>
</feature>
<keyword evidence="5" id="KW-0479">Metal-binding</keyword>
<keyword evidence="4 14" id="KW-0540">Nuclease</keyword>
<keyword evidence="3 14" id="KW-0963">Cytoplasm</keyword>
<keyword evidence="9 14" id="KW-0378">Hydrolase</keyword>
<reference evidence="17" key="1">
    <citation type="submission" date="2016-04" db="UniProtKB">
        <authorList>
            <consortium name="WormBaseParasite"/>
        </authorList>
    </citation>
    <scope>IDENTIFICATION</scope>
</reference>
<keyword evidence="6" id="KW-0677">Repeat</keyword>
<evidence type="ECO:0000256" key="13">
    <source>
        <dbReference type="PROSITE-ProRule" id="PRU00023"/>
    </source>
</evidence>
<evidence type="ECO:0000256" key="4">
    <source>
        <dbReference type="ARBA" id="ARBA00022722"/>
    </source>
</evidence>
<dbReference type="PROSITE" id="PS50088">
    <property type="entry name" value="ANK_REPEAT"/>
    <property type="match status" value="1"/>
</dbReference>
<evidence type="ECO:0000256" key="5">
    <source>
        <dbReference type="ARBA" id="ARBA00022723"/>
    </source>
</evidence>
<dbReference type="SUPFAM" id="SSF48403">
    <property type="entry name" value="Ankyrin repeat"/>
    <property type="match status" value="1"/>
</dbReference>
<dbReference type="InterPro" id="IPR013087">
    <property type="entry name" value="Znf_C2H2_type"/>
</dbReference>
<dbReference type="PANTHER" id="PTHR16036:SF2">
    <property type="entry name" value="TRNA ENDONUCLEASE ANKZF1"/>
    <property type="match status" value="1"/>
</dbReference>
<feature type="region of interest" description="Disordered" evidence="15">
    <location>
        <begin position="710"/>
        <end position="762"/>
    </location>
</feature>